<keyword evidence="1" id="KW-0472">Membrane</keyword>
<comment type="caution">
    <text evidence="2">The sequence shown here is derived from an EMBL/GenBank/DDBJ whole genome shotgun (WGS) entry which is preliminary data.</text>
</comment>
<dbReference type="EMBL" id="BLXT01006411">
    <property type="protein sequence ID" value="GFO31642.1"/>
    <property type="molecule type" value="Genomic_DNA"/>
</dbReference>
<gene>
    <name evidence="2" type="ORF">PoB_005814700</name>
</gene>
<accession>A0AAV4CJF3</accession>
<protein>
    <submittedName>
        <fullName evidence="2">Uncharacterized protein</fullName>
    </submittedName>
</protein>
<dbReference type="Proteomes" id="UP000735302">
    <property type="component" value="Unassembled WGS sequence"/>
</dbReference>
<keyword evidence="1" id="KW-0812">Transmembrane</keyword>
<dbReference type="AlphaFoldDB" id="A0AAV4CJF3"/>
<organism evidence="2 3">
    <name type="scientific">Plakobranchus ocellatus</name>
    <dbReference type="NCBI Taxonomy" id="259542"/>
    <lineage>
        <taxon>Eukaryota</taxon>
        <taxon>Metazoa</taxon>
        <taxon>Spiralia</taxon>
        <taxon>Lophotrochozoa</taxon>
        <taxon>Mollusca</taxon>
        <taxon>Gastropoda</taxon>
        <taxon>Heterobranchia</taxon>
        <taxon>Euthyneura</taxon>
        <taxon>Panpulmonata</taxon>
        <taxon>Sacoglossa</taxon>
        <taxon>Placobranchoidea</taxon>
        <taxon>Plakobranchidae</taxon>
        <taxon>Plakobranchus</taxon>
    </lineage>
</organism>
<evidence type="ECO:0000313" key="3">
    <source>
        <dbReference type="Proteomes" id="UP000735302"/>
    </source>
</evidence>
<name>A0AAV4CJF3_9GAST</name>
<evidence type="ECO:0000313" key="2">
    <source>
        <dbReference type="EMBL" id="GFO31642.1"/>
    </source>
</evidence>
<feature type="transmembrane region" description="Helical" evidence="1">
    <location>
        <begin position="111"/>
        <end position="133"/>
    </location>
</feature>
<proteinExistence type="predicted"/>
<keyword evidence="3" id="KW-1185">Reference proteome</keyword>
<reference evidence="2 3" key="1">
    <citation type="journal article" date="2021" name="Elife">
        <title>Chloroplast acquisition without the gene transfer in kleptoplastic sea slugs, Plakobranchus ocellatus.</title>
        <authorList>
            <person name="Maeda T."/>
            <person name="Takahashi S."/>
            <person name="Yoshida T."/>
            <person name="Shimamura S."/>
            <person name="Takaki Y."/>
            <person name="Nagai Y."/>
            <person name="Toyoda A."/>
            <person name="Suzuki Y."/>
            <person name="Arimoto A."/>
            <person name="Ishii H."/>
            <person name="Satoh N."/>
            <person name="Nishiyama T."/>
            <person name="Hasebe M."/>
            <person name="Maruyama T."/>
            <person name="Minagawa J."/>
            <person name="Obokata J."/>
            <person name="Shigenobu S."/>
        </authorList>
    </citation>
    <scope>NUCLEOTIDE SEQUENCE [LARGE SCALE GENOMIC DNA]</scope>
</reference>
<evidence type="ECO:0000256" key="1">
    <source>
        <dbReference type="SAM" id="Phobius"/>
    </source>
</evidence>
<keyword evidence="1" id="KW-1133">Transmembrane helix</keyword>
<sequence length="216" mass="24159">MNSKNRSHARWSRKQLMMKTATIPACSMIPGQYLEILSRYSPAGKPTHDRAGLGMCPGTHAGVCRVVDGRVVDKGLGRSRRAGRRGTTCQSLFGEEMRDVAAKHSGLGQTLFMSLCLFLSLGVTAVLFLCFCVSNRRPDVREESSGLDREASCFVERNNCSVWAEGSKPRDVGFLIHHIRLGDEEGERIIVMSMFCRSVRLERAKRVRSYFVIDEL</sequence>